<sequence>MLAMLLTVLLVRVDPASELPGLTQAAPREIPVAVVGPEPDATTLRDALNGPAVGSLAARLSPSRQAASSSLRDRGVSAVLVMGDGGRHTLWVASAGGRAESERVQEVVRELLAVSGQEIRVVDRIAVSARDPQGVGPFRLGTAWALLGVAFAALLGFVFGARSAGPGLVVVRFGVLTAGAAVAGVGGALLSDVVIDRFDAPFWALAGLGALVVVGVGSVTLALIAWFGRLGLALAVLGLVLGVPGAIGAWPLTPMPVVWPTLLAWLPPGAATWGIRGLASFDGAGADRVVLMMMLWTMLGLAATTVAATEADPRSGLRHLHPSLRRRPVVATVGAIVLAGVLVVTPAVPAFTVSVPEPAVTVTCRPGPQPRSVDELNQRIETVSDFAGFVGGDVGASTALADGRRLFVFGDTIRRPDYASRTMVRNSMLVLSPGCTGLVQRRNKGALIPDRADGVGYWPMSIAAVELGHDLVGVMTQRVEQTGDDLFDFRNLGPSVAIFRVEAGRAPVLQRVVDLGRDDDDPARPVWGSAAAVVGDSVYLYGTSRTAGEGFGRAVSVARAKLTDITDQTAWRYWDGVRWQRDAGRAATVIDQAEGVSQTFSVFREGDSWYALSKQSDFVGTDLVVWESPSPTGPFTAAPPVAQIPSTGSELRYMPLAHPDLFPEPGTMVVSVSRNTTDGDVQSDPSLYRPEFLRVELP</sequence>
<feature type="transmembrane region" description="Helical" evidence="1">
    <location>
        <begin position="289"/>
        <end position="308"/>
    </location>
</feature>
<keyword evidence="1" id="KW-0812">Transmembrane</keyword>
<proteinExistence type="predicted"/>
<organism evidence="2 3">
    <name type="scientific">Aeromicrobium flavum</name>
    <dbReference type="NCBI Taxonomy" id="416568"/>
    <lineage>
        <taxon>Bacteria</taxon>
        <taxon>Bacillati</taxon>
        <taxon>Actinomycetota</taxon>
        <taxon>Actinomycetes</taxon>
        <taxon>Propionibacteriales</taxon>
        <taxon>Nocardioidaceae</taxon>
        <taxon>Aeromicrobium</taxon>
    </lineage>
</organism>
<dbReference type="EMBL" id="BJZQ01000003">
    <property type="protein sequence ID" value="GEO88731.1"/>
    <property type="molecule type" value="Genomic_DNA"/>
</dbReference>
<evidence type="ECO:0008006" key="4">
    <source>
        <dbReference type="Google" id="ProtNLM"/>
    </source>
</evidence>
<keyword evidence="1" id="KW-1133">Transmembrane helix</keyword>
<feature type="transmembrane region" description="Helical" evidence="1">
    <location>
        <begin position="329"/>
        <end position="348"/>
    </location>
</feature>
<feature type="transmembrane region" description="Helical" evidence="1">
    <location>
        <begin position="202"/>
        <end position="225"/>
    </location>
</feature>
<accession>A0A512HTE6</accession>
<evidence type="ECO:0000313" key="2">
    <source>
        <dbReference type="EMBL" id="GEO88731.1"/>
    </source>
</evidence>
<dbReference type="AlphaFoldDB" id="A0A512HTE6"/>
<feature type="transmembrane region" description="Helical" evidence="1">
    <location>
        <begin position="232"/>
        <end position="252"/>
    </location>
</feature>
<keyword evidence="3" id="KW-1185">Reference proteome</keyword>
<comment type="caution">
    <text evidence="2">The sequence shown here is derived from an EMBL/GenBank/DDBJ whole genome shotgun (WGS) entry which is preliminary data.</text>
</comment>
<evidence type="ECO:0000256" key="1">
    <source>
        <dbReference type="SAM" id="Phobius"/>
    </source>
</evidence>
<keyword evidence="1" id="KW-0472">Membrane</keyword>
<feature type="transmembrane region" description="Helical" evidence="1">
    <location>
        <begin position="142"/>
        <end position="161"/>
    </location>
</feature>
<evidence type="ECO:0000313" key="3">
    <source>
        <dbReference type="Proteomes" id="UP000321769"/>
    </source>
</evidence>
<reference evidence="2 3" key="1">
    <citation type="submission" date="2019-07" db="EMBL/GenBank/DDBJ databases">
        <title>Whole genome shotgun sequence of Aeromicrobium flavum NBRC 107625.</title>
        <authorList>
            <person name="Hosoyama A."/>
            <person name="Uohara A."/>
            <person name="Ohji S."/>
            <person name="Ichikawa N."/>
        </authorList>
    </citation>
    <scope>NUCLEOTIDE SEQUENCE [LARGE SCALE GENOMIC DNA]</scope>
    <source>
        <strain evidence="2 3">NBRC 107625</strain>
    </source>
</reference>
<dbReference type="Proteomes" id="UP000321769">
    <property type="component" value="Unassembled WGS sequence"/>
</dbReference>
<protein>
    <recommendedName>
        <fullName evidence="4">DUF4185 domain-containing protein</fullName>
    </recommendedName>
</protein>
<gene>
    <name evidence="2" type="ORF">AFL01nite_10580</name>
</gene>
<feature type="transmembrane region" description="Helical" evidence="1">
    <location>
        <begin position="168"/>
        <end position="190"/>
    </location>
</feature>
<name>A0A512HTE6_9ACTN</name>